<proteinExistence type="predicted"/>
<dbReference type="Proteomes" id="UP000694863">
    <property type="component" value="Unplaced"/>
</dbReference>
<evidence type="ECO:0000313" key="2">
    <source>
        <dbReference type="RefSeq" id="XP_045148650.1"/>
    </source>
</evidence>
<keyword evidence="1" id="KW-1185">Reference proteome</keyword>
<reference evidence="2" key="1">
    <citation type="submission" date="2025-08" db="UniProtKB">
        <authorList>
            <consortium name="RefSeq"/>
        </authorList>
    </citation>
    <scope>IDENTIFICATION</scope>
</reference>
<name>A0AC55DA82_ECHTE</name>
<organism evidence="1 2">
    <name type="scientific">Echinops telfairi</name>
    <name type="common">Lesser hedgehog tenrec</name>
    <dbReference type="NCBI Taxonomy" id="9371"/>
    <lineage>
        <taxon>Eukaryota</taxon>
        <taxon>Metazoa</taxon>
        <taxon>Chordata</taxon>
        <taxon>Craniata</taxon>
        <taxon>Vertebrata</taxon>
        <taxon>Euteleostomi</taxon>
        <taxon>Mammalia</taxon>
        <taxon>Eutheria</taxon>
        <taxon>Afrotheria</taxon>
        <taxon>Tenrecidae</taxon>
        <taxon>Tenrecinae</taxon>
        <taxon>Echinops</taxon>
    </lineage>
</organism>
<protein>
    <submittedName>
        <fullName evidence="2">Proline and serine-rich protein 3</fullName>
    </submittedName>
</protein>
<dbReference type="RefSeq" id="XP_045148650.1">
    <property type="nucleotide sequence ID" value="XM_045292715.1"/>
</dbReference>
<sequence length="602" mass="64210">MASNSPELFEESWPSSSGTPSSLGTSEGQMGLSPPLTPIDSGDSVVAKYINRFRQAQPTRREERQPAGLTPTEFWWLESPHPSTQPTAAGASRQERSAGTTVRTPGTPATAMDALQEREQSSNPWRAALLDLEMLSLQSRAARLLKHSQASLHPSDVSSSSLPTGSDGLPPSSVTIAPDRSKNSGPRAPAAPAPTPTPVIQAPTPAASPRLPISSRAPLRPEDDILYQWRQRRKLEQARGAQGDGPWVPPRTPTFTTQVPVPTPAETLGPLATQSTYVPLWNSVAQPSPLWNSVAQPSPPEAFAVARPPIPPGPSSHILWGPSPHGFFWAPQPSPWVPLAPVPPVPPPSTSTPTTAPQGQPPSAACSPAQPERQDPKLPRRGRTPCQEPAEQVAPPSPGPGPQLRGALGQVVRARLFLDSLEDTPPHLEGPPTPEADYLQAQARRLPAKVPSPLSEAPLPETLPLRSKTKPRKTGGLSSPTEAEPRQGKATPSAAAQGPPPKAPPTTDHAPSEDLLSQAAQLLEAAEDSDGSEFSEDPVLRVLRAQRAELRRQKRKVDASLSCLLGHEDEVESSPLQPARLSPRFPRREPPREGASSEARCL</sequence>
<evidence type="ECO:0000313" key="1">
    <source>
        <dbReference type="Proteomes" id="UP000694863"/>
    </source>
</evidence>
<accession>A0AC55DA82</accession>
<gene>
    <name evidence="2" type="primary">PROSER3</name>
</gene>